<comment type="function">
    <text evidence="8 10">Plays an essential role in the initiation and regulation of chromosomal replication. ATP-DnaA binds to the origin of replication (oriC) to initiate formation of the DNA replication initiation complex once per cell cycle. Binds the DnaA box (a 9 base pair repeat at the origin) and separates the double-stranded (ds)DNA. Forms a right-handed helical filament on oriC DNA; dsDNA binds to the exterior of the filament while single-stranded (ss)DNA is stabiized in the filament's interior. The ATP-DnaA-oriC complex binds and stabilizes one strand of the AT-rich DNA unwinding element (DUE), permitting loading of DNA polymerase. After initiation quickly degrades to an ADP-DnaA complex that is not apt for DNA replication. Binds acidic phospholipids.</text>
</comment>
<evidence type="ECO:0000256" key="8">
    <source>
        <dbReference type="HAMAP-Rule" id="MF_00377"/>
    </source>
</evidence>
<reference evidence="15 16" key="1">
    <citation type="submission" date="2016-10" db="EMBL/GenBank/DDBJ databases">
        <authorList>
            <person name="de Groot N.N."/>
        </authorList>
    </citation>
    <scope>NUCLEOTIDE SEQUENCE [LARGE SCALE GENOMIC DNA]</scope>
    <source>
        <strain evidence="15 16">DSM 21668</strain>
    </source>
</reference>
<dbReference type="InterPro" id="IPR013159">
    <property type="entry name" value="DnaA_C"/>
</dbReference>
<dbReference type="PANTHER" id="PTHR30050">
    <property type="entry name" value="CHROMOSOMAL REPLICATION INITIATOR PROTEIN DNAA"/>
    <property type="match status" value="1"/>
</dbReference>
<proteinExistence type="inferred from homology"/>
<dbReference type="EMBL" id="FNGS01000008">
    <property type="protein sequence ID" value="SDM68916.1"/>
    <property type="molecule type" value="Genomic_DNA"/>
</dbReference>
<keyword evidence="7 8" id="KW-0238">DNA-binding</keyword>
<dbReference type="GO" id="GO:0006275">
    <property type="term" value="P:regulation of DNA replication"/>
    <property type="evidence" value="ECO:0007669"/>
    <property type="project" value="UniProtKB-UniRule"/>
</dbReference>
<evidence type="ECO:0000256" key="4">
    <source>
        <dbReference type="ARBA" id="ARBA00022741"/>
    </source>
</evidence>
<accession>A0A1G9VA38</accession>
<dbReference type="Pfam" id="PF00308">
    <property type="entry name" value="Bac_DnaA"/>
    <property type="match status" value="1"/>
</dbReference>
<name>A0A1G9VA38_9BACT</name>
<dbReference type="InterPro" id="IPR024633">
    <property type="entry name" value="DnaA_N_dom"/>
</dbReference>
<feature type="region of interest" description="Domain I, interacts with DnaA modulators" evidence="8">
    <location>
        <begin position="1"/>
        <end position="107"/>
    </location>
</feature>
<feature type="region of interest" description="Domain IV, binds dsDNA" evidence="8">
    <location>
        <begin position="358"/>
        <end position="479"/>
    </location>
</feature>
<feature type="binding site" evidence="8">
    <location>
        <position position="185"/>
    </location>
    <ligand>
        <name>ATP</name>
        <dbReference type="ChEBI" id="CHEBI:30616"/>
    </ligand>
</feature>
<evidence type="ECO:0000313" key="15">
    <source>
        <dbReference type="EMBL" id="SDM68916.1"/>
    </source>
</evidence>
<dbReference type="InterPro" id="IPR001957">
    <property type="entry name" value="Chromosome_initiator_DnaA"/>
</dbReference>
<dbReference type="InterPro" id="IPR020591">
    <property type="entry name" value="Chromosome_initiator_DnaA-like"/>
</dbReference>
<feature type="binding site" evidence="8">
    <location>
        <position position="188"/>
    </location>
    <ligand>
        <name>ATP</name>
        <dbReference type="ChEBI" id="CHEBI:30616"/>
    </ligand>
</feature>
<dbReference type="HAMAP" id="MF_00377">
    <property type="entry name" value="DnaA_bact"/>
    <property type="match status" value="1"/>
</dbReference>
<dbReference type="SMART" id="SM00382">
    <property type="entry name" value="AAA"/>
    <property type="match status" value="1"/>
</dbReference>
<feature type="domain" description="Chromosomal replication initiator DnaA C-terminal" evidence="14">
    <location>
        <begin position="385"/>
        <end position="454"/>
    </location>
</feature>
<dbReference type="InterPro" id="IPR038454">
    <property type="entry name" value="DnaA_N_sf"/>
</dbReference>
<evidence type="ECO:0000256" key="11">
    <source>
        <dbReference type="RuleBase" id="RU004227"/>
    </source>
</evidence>
<feature type="region of interest" description="Disordered" evidence="12">
    <location>
        <begin position="93"/>
        <end position="129"/>
    </location>
</feature>
<protein>
    <recommendedName>
        <fullName evidence="8 9">Chromosomal replication initiator protein DnaA</fullName>
    </recommendedName>
</protein>
<keyword evidence="2 8" id="KW-0963">Cytoplasm</keyword>
<dbReference type="CDD" id="cd00009">
    <property type="entry name" value="AAA"/>
    <property type="match status" value="1"/>
</dbReference>
<evidence type="ECO:0000259" key="13">
    <source>
        <dbReference type="SMART" id="SM00382"/>
    </source>
</evidence>
<dbReference type="CDD" id="cd06571">
    <property type="entry name" value="Bac_DnaA_C"/>
    <property type="match status" value="1"/>
</dbReference>
<dbReference type="PROSITE" id="PS01008">
    <property type="entry name" value="DNAA"/>
    <property type="match status" value="1"/>
</dbReference>
<evidence type="ECO:0000256" key="9">
    <source>
        <dbReference type="NCBIfam" id="TIGR00362"/>
    </source>
</evidence>
<sequence>MQTVVRDAKSVWQECLRIIREYVPDQSYKTWFEPIVPARLVGATLTIQVPSEFFYEWLEENYVHILRRAIDHAIGRQGMLEYSVIVDRGDDKKPPMGYTVPNQRPAPQAPAPPAKRPSEPEQLRNPFELPDLDGLELTSYLNPIYTFENYVEGDCNRLARSAGQAVASKPGVTSFNPLLIYGGVGLGKTHLAQAIGNQIKAFNSGKFVLFVSTEKFMNQFVMAVRNNSIQNFTNFYLQVDVLILDDVQFLAGKERTQETFFHIFNHLHQTGKQIIMTSDRPPKDLQGLQDRLLSRFKWGLSADLQTPDLETRIAIILKKLHGDGVDIDYEVVEYLAHSIDTNVRELEGVIVSLIAQATLLRREIDMNLARQVLRNIVQDSEREVTIETIMETISQHFRVSLQDMKGKSRKKEIVFPRQVAMFFAKDYTDLSLKSIGYHFGGRDHSTVIHAIQTISELKEHNKDVRNQLLDLQKNFGKKN</sequence>
<dbReference type="InterPro" id="IPR013317">
    <property type="entry name" value="DnaA_dom"/>
</dbReference>
<evidence type="ECO:0000256" key="1">
    <source>
        <dbReference type="ARBA" id="ARBA00006583"/>
    </source>
</evidence>
<dbReference type="NCBIfam" id="TIGR00362">
    <property type="entry name" value="DnaA"/>
    <property type="match status" value="1"/>
</dbReference>
<evidence type="ECO:0000256" key="7">
    <source>
        <dbReference type="ARBA" id="ARBA00023125"/>
    </source>
</evidence>
<dbReference type="GO" id="GO:0003688">
    <property type="term" value="F:DNA replication origin binding"/>
    <property type="evidence" value="ECO:0007669"/>
    <property type="project" value="UniProtKB-UniRule"/>
</dbReference>
<gene>
    <name evidence="8" type="primary">dnaA</name>
    <name evidence="15" type="ORF">SAMN04488090_4024</name>
</gene>
<feature type="domain" description="AAA+ ATPase" evidence="13">
    <location>
        <begin position="174"/>
        <end position="304"/>
    </location>
</feature>
<evidence type="ECO:0000256" key="2">
    <source>
        <dbReference type="ARBA" id="ARBA00022490"/>
    </source>
</evidence>
<evidence type="ECO:0000259" key="14">
    <source>
        <dbReference type="SMART" id="SM00760"/>
    </source>
</evidence>
<dbReference type="RefSeq" id="WP_093207217.1">
    <property type="nucleotide sequence ID" value="NZ_FNGS01000008.1"/>
</dbReference>
<keyword evidence="6 8" id="KW-0446">Lipid-binding</keyword>
<dbReference type="SUPFAM" id="SSF52540">
    <property type="entry name" value="P-loop containing nucleoside triphosphate hydrolases"/>
    <property type="match status" value="1"/>
</dbReference>
<evidence type="ECO:0000256" key="10">
    <source>
        <dbReference type="RuleBase" id="RU000577"/>
    </source>
</evidence>
<dbReference type="GO" id="GO:0005737">
    <property type="term" value="C:cytoplasm"/>
    <property type="evidence" value="ECO:0007669"/>
    <property type="project" value="UniProtKB-SubCell"/>
</dbReference>
<dbReference type="FunFam" id="3.40.50.300:FF:000668">
    <property type="entry name" value="Chromosomal replication initiator protein DnaA"/>
    <property type="match status" value="1"/>
</dbReference>
<dbReference type="AlphaFoldDB" id="A0A1G9VA38"/>
<evidence type="ECO:0000256" key="12">
    <source>
        <dbReference type="SAM" id="MobiDB-lite"/>
    </source>
</evidence>
<feature type="binding site" evidence="8">
    <location>
        <position position="189"/>
    </location>
    <ligand>
        <name>ATP</name>
        <dbReference type="ChEBI" id="CHEBI:30616"/>
    </ligand>
</feature>
<dbReference type="GO" id="GO:0006270">
    <property type="term" value="P:DNA replication initiation"/>
    <property type="evidence" value="ECO:0007669"/>
    <property type="project" value="UniProtKB-UniRule"/>
</dbReference>
<keyword evidence="4 8" id="KW-0547">Nucleotide-binding</keyword>
<dbReference type="InterPro" id="IPR018312">
    <property type="entry name" value="Chromosome_initiator_DnaA_CS"/>
</dbReference>
<organism evidence="15 16">
    <name type="scientific">Siphonobacter aquaeclarae</name>
    <dbReference type="NCBI Taxonomy" id="563176"/>
    <lineage>
        <taxon>Bacteria</taxon>
        <taxon>Pseudomonadati</taxon>
        <taxon>Bacteroidota</taxon>
        <taxon>Cytophagia</taxon>
        <taxon>Cytophagales</taxon>
        <taxon>Cytophagaceae</taxon>
        <taxon>Siphonobacter</taxon>
    </lineage>
</organism>
<dbReference type="STRING" id="563176.SAMN04488090_4024"/>
<dbReference type="SMART" id="SM00760">
    <property type="entry name" value="Bac_DnaA_C"/>
    <property type="match status" value="1"/>
</dbReference>
<keyword evidence="16" id="KW-1185">Reference proteome</keyword>
<dbReference type="InterPro" id="IPR027417">
    <property type="entry name" value="P-loop_NTPase"/>
</dbReference>
<dbReference type="GO" id="GO:0005886">
    <property type="term" value="C:plasma membrane"/>
    <property type="evidence" value="ECO:0007669"/>
    <property type="project" value="TreeGrafter"/>
</dbReference>
<evidence type="ECO:0000256" key="3">
    <source>
        <dbReference type="ARBA" id="ARBA00022705"/>
    </source>
</evidence>
<dbReference type="GO" id="GO:0005524">
    <property type="term" value="F:ATP binding"/>
    <property type="evidence" value="ECO:0007669"/>
    <property type="project" value="UniProtKB-UniRule"/>
</dbReference>
<dbReference type="Proteomes" id="UP000198901">
    <property type="component" value="Unassembled WGS sequence"/>
</dbReference>
<comment type="caution">
    <text evidence="8">Lacks conserved residue(s) required for the propagation of feature annotation.</text>
</comment>
<dbReference type="PRINTS" id="PR00051">
    <property type="entry name" value="DNAA"/>
</dbReference>
<dbReference type="Pfam" id="PF08299">
    <property type="entry name" value="Bac_DnaA_C"/>
    <property type="match status" value="1"/>
</dbReference>
<comment type="domain">
    <text evidence="8">Domain I is involved in oligomerization and binding regulators, domain II is flexibile and of varying length in different bacteria, domain III forms the AAA+ region, while domain IV binds dsDNA.</text>
</comment>
<dbReference type="OrthoDB" id="9807019at2"/>
<evidence type="ECO:0000256" key="5">
    <source>
        <dbReference type="ARBA" id="ARBA00022840"/>
    </source>
</evidence>
<dbReference type="Gene3D" id="3.40.50.300">
    <property type="entry name" value="P-loop containing nucleotide triphosphate hydrolases"/>
    <property type="match status" value="1"/>
</dbReference>
<dbReference type="Gene3D" id="1.10.1750.10">
    <property type="match status" value="1"/>
</dbReference>
<evidence type="ECO:0000313" key="16">
    <source>
        <dbReference type="Proteomes" id="UP000198901"/>
    </source>
</evidence>
<dbReference type="InterPro" id="IPR010921">
    <property type="entry name" value="Trp_repressor/repl_initiator"/>
</dbReference>
<dbReference type="GO" id="GO:0008289">
    <property type="term" value="F:lipid binding"/>
    <property type="evidence" value="ECO:0007669"/>
    <property type="project" value="UniProtKB-KW"/>
</dbReference>
<evidence type="ECO:0000256" key="6">
    <source>
        <dbReference type="ARBA" id="ARBA00023121"/>
    </source>
</evidence>
<dbReference type="Gene3D" id="3.30.300.180">
    <property type="match status" value="1"/>
</dbReference>
<comment type="subunit">
    <text evidence="8">Oligomerizes as a right-handed, spiral filament on DNA at oriC.</text>
</comment>
<comment type="similarity">
    <text evidence="1 8 11">Belongs to the DnaA family.</text>
</comment>
<dbReference type="InterPro" id="IPR003593">
    <property type="entry name" value="AAA+_ATPase"/>
</dbReference>
<keyword evidence="3 8" id="KW-0235">DNA replication</keyword>
<feature type="binding site" evidence="8">
    <location>
        <position position="187"/>
    </location>
    <ligand>
        <name>ATP</name>
        <dbReference type="ChEBI" id="CHEBI:30616"/>
    </ligand>
</feature>
<comment type="subcellular location">
    <subcellularLocation>
        <location evidence="8">Cytoplasm</location>
    </subcellularLocation>
</comment>
<dbReference type="PANTHER" id="PTHR30050:SF2">
    <property type="entry name" value="CHROMOSOMAL REPLICATION INITIATOR PROTEIN DNAA"/>
    <property type="match status" value="1"/>
</dbReference>
<dbReference type="Gene3D" id="1.10.8.60">
    <property type="match status" value="1"/>
</dbReference>
<dbReference type="SUPFAM" id="SSF48295">
    <property type="entry name" value="TrpR-like"/>
    <property type="match status" value="1"/>
</dbReference>
<keyword evidence="5 8" id="KW-0067">ATP-binding</keyword>
<dbReference type="Pfam" id="PF11638">
    <property type="entry name" value="DnaA_N"/>
    <property type="match status" value="1"/>
</dbReference>